<dbReference type="SMART" id="SM01340">
    <property type="entry name" value="DNA_mis_repair"/>
    <property type="match status" value="1"/>
</dbReference>
<dbReference type="InterPro" id="IPR014762">
    <property type="entry name" value="DNA_mismatch_repair_CS"/>
</dbReference>
<organism evidence="7 8">
    <name type="scientific">Thermosipho ferrireducens</name>
    <dbReference type="NCBI Taxonomy" id="2571116"/>
    <lineage>
        <taxon>Bacteria</taxon>
        <taxon>Thermotogati</taxon>
        <taxon>Thermotogota</taxon>
        <taxon>Thermotogae</taxon>
        <taxon>Thermotogales</taxon>
        <taxon>Fervidobacteriaceae</taxon>
        <taxon>Thermosipho</taxon>
    </lineage>
</organism>
<evidence type="ECO:0000256" key="3">
    <source>
        <dbReference type="ARBA" id="ARBA00023204"/>
    </source>
</evidence>
<keyword evidence="3 4" id="KW-0234">DNA repair</keyword>
<keyword evidence="7" id="KW-0540">Nuclease</keyword>
<dbReference type="Gene3D" id="3.30.1540.20">
    <property type="entry name" value="MutL, C-terminal domain, dimerisation subdomain"/>
    <property type="match status" value="1"/>
</dbReference>
<sequence>MIRRLPESVVSRIAAGEVVIGPFSVVKELVENSIDAGANSIEIELRNGGKSYIKVKDNGHGMSKDELIIAVKEHTTSKIEKFEDIYKLSTYGFRGEALSAIARVSRLIITSSSGVESHRLEIIGGRVKSIEEYPHSRGTTIEVYDLFFNVPARRKFLKSAISEQRMVTEIVEKFILSTPQISILYKNEQEIIYHAKTGTLKERFTLVFPEVKEFTEMKGTYVSGIISSPDYYRKNRTGQIFFVQGRYVVDKMLYSVFETGYGEAITTGRHPYGVIFINIPPEKVDVNVHPQKLEVKFSNPKEIYSDIIRTIREAIKTFISKKIYIINEHSFKESQKDYITKNTFKSQQIFQSTKNESEENKYVEQFLLNANQKNIEYKNNLLIIKKRYVLFEGEDGIYIMDFHAAHERILYEELLKNFEKKVDSLNLIVPIKIQAGKSFKELINEKLPDFTSLGFEIKIEKNEILVLSVPRFIKLSLVPEIIQEAVNELQVSEKSSKELRHIIADKACKAAVKTGYDITFEEAQKLIKTVFDRKLLTCPHGRPLFLKITYTEIDKFFERT</sequence>
<keyword evidence="2 4" id="KW-0227">DNA damage</keyword>
<keyword evidence="7" id="KW-0255">Endonuclease</keyword>
<evidence type="ECO:0000259" key="5">
    <source>
        <dbReference type="SMART" id="SM00853"/>
    </source>
</evidence>
<dbReference type="Gene3D" id="3.30.230.10">
    <property type="match status" value="1"/>
</dbReference>
<dbReference type="Pfam" id="PF13589">
    <property type="entry name" value="HATPase_c_3"/>
    <property type="match status" value="1"/>
</dbReference>
<dbReference type="InterPro" id="IPR042120">
    <property type="entry name" value="MutL_C_dimsub"/>
</dbReference>
<evidence type="ECO:0000256" key="4">
    <source>
        <dbReference type="HAMAP-Rule" id="MF_00149"/>
    </source>
</evidence>
<dbReference type="SUPFAM" id="SSF55874">
    <property type="entry name" value="ATPase domain of HSP90 chaperone/DNA topoisomerase II/histidine kinase"/>
    <property type="match status" value="1"/>
</dbReference>
<dbReference type="InterPro" id="IPR002099">
    <property type="entry name" value="MutL/Mlh/PMS"/>
</dbReference>
<evidence type="ECO:0000259" key="6">
    <source>
        <dbReference type="SMART" id="SM01340"/>
    </source>
</evidence>
<dbReference type="InterPro" id="IPR020667">
    <property type="entry name" value="DNA_mismatch_repair_MutL"/>
</dbReference>
<dbReference type="Pfam" id="PF01119">
    <property type="entry name" value="DNA_mis_repair"/>
    <property type="match status" value="1"/>
</dbReference>
<dbReference type="InterPro" id="IPR037198">
    <property type="entry name" value="MutL_C_sf"/>
</dbReference>
<dbReference type="Gene3D" id="3.30.1370.100">
    <property type="entry name" value="MutL, C-terminal domain, regulatory subdomain"/>
    <property type="match status" value="1"/>
</dbReference>
<dbReference type="PANTHER" id="PTHR10073:SF12">
    <property type="entry name" value="DNA MISMATCH REPAIR PROTEIN MLH1"/>
    <property type="match status" value="1"/>
</dbReference>
<dbReference type="HAMAP" id="MF_00149">
    <property type="entry name" value="DNA_mis_repair"/>
    <property type="match status" value="1"/>
</dbReference>
<keyword evidence="7" id="KW-0378">Hydrolase</keyword>
<dbReference type="InterPro" id="IPR013507">
    <property type="entry name" value="DNA_mismatch_S5_2-like"/>
</dbReference>
<dbReference type="GO" id="GO:0004519">
    <property type="term" value="F:endonuclease activity"/>
    <property type="evidence" value="ECO:0007669"/>
    <property type="project" value="UniProtKB-KW"/>
</dbReference>
<dbReference type="InterPro" id="IPR014790">
    <property type="entry name" value="MutL_C"/>
</dbReference>
<dbReference type="EMBL" id="CP071446">
    <property type="protein sequence ID" value="QTA38821.1"/>
    <property type="molecule type" value="Genomic_DNA"/>
</dbReference>
<keyword evidence="8" id="KW-1185">Reference proteome</keyword>
<accession>A0ABX7SBC7</accession>
<protein>
    <recommendedName>
        <fullName evidence="4">DNA mismatch repair protein MutL</fullName>
    </recommendedName>
</protein>
<dbReference type="CDD" id="cd00782">
    <property type="entry name" value="MutL_Trans"/>
    <property type="match status" value="1"/>
</dbReference>
<dbReference type="SUPFAM" id="SSF54211">
    <property type="entry name" value="Ribosomal protein S5 domain 2-like"/>
    <property type="match status" value="1"/>
</dbReference>
<dbReference type="Pfam" id="PF08676">
    <property type="entry name" value="MutL_C"/>
    <property type="match status" value="1"/>
</dbReference>
<dbReference type="PANTHER" id="PTHR10073">
    <property type="entry name" value="DNA MISMATCH REPAIR PROTEIN MLH, PMS, MUTL"/>
    <property type="match status" value="1"/>
</dbReference>
<proteinExistence type="inferred from homology"/>
<dbReference type="PROSITE" id="PS00058">
    <property type="entry name" value="DNA_MISMATCH_REPAIR_1"/>
    <property type="match status" value="1"/>
</dbReference>
<dbReference type="CDD" id="cd16926">
    <property type="entry name" value="HATPase_MutL-MLH-PMS-like"/>
    <property type="match status" value="1"/>
</dbReference>
<evidence type="ECO:0000313" key="7">
    <source>
        <dbReference type="EMBL" id="QTA38821.1"/>
    </source>
</evidence>
<dbReference type="Proteomes" id="UP000671862">
    <property type="component" value="Chromosome"/>
</dbReference>
<comment type="function">
    <text evidence="4">This protein is involved in the repair of mismatches in DNA. It is required for dam-dependent methyl-directed DNA mismatch repair. May act as a 'molecular matchmaker', a protein that promotes the formation of a stable complex between two or more DNA-binding proteins in an ATP-dependent manner without itself being part of a final effector complex.</text>
</comment>
<comment type="similarity">
    <text evidence="1 4">Belongs to the DNA mismatch repair MutL/HexB family.</text>
</comment>
<dbReference type="Gene3D" id="3.30.565.10">
    <property type="entry name" value="Histidine kinase-like ATPase, C-terminal domain"/>
    <property type="match status" value="1"/>
</dbReference>
<dbReference type="InterPro" id="IPR020568">
    <property type="entry name" value="Ribosomal_Su5_D2-typ_SF"/>
</dbReference>
<feature type="domain" description="MutL C-terminal dimerisation" evidence="5">
    <location>
        <begin position="381"/>
        <end position="518"/>
    </location>
</feature>
<dbReference type="NCBIfam" id="TIGR00585">
    <property type="entry name" value="mutl"/>
    <property type="match status" value="1"/>
</dbReference>
<dbReference type="InterPro" id="IPR036890">
    <property type="entry name" value="HATPase_C_sf"/>
</dbReference>
<evidence type="ECO:0000256" key="1">
    <source>
        <dbReference type="ARBA" id="ARBA00006082"/>
    </source>
</evidence>
<dbReference type="RefSeq" id="WP_207567538.1">
    <property type="nucleotide sequence ID" value="NZ_CP071446.1"/>
</dbReference>
<evidence type="ECO:0000256" key="2">
    <source>
        <dbReference type="ARBA" id="ARBA00022763"/>
    </source>
</evidence>
<name>A0ABX7SBC7_9BACT</name>
<dbReference type="SMART" id="SM00853">
    <property type="entry name" value="MutL_C"/>
    <property type="match status" value="1"/>
</dbReference>
<dbReference type="InterPro" id="IPR014721">
    <property type="entry name" value="Ribsml_uS5_D2-typ_fold_subgr"/>
</dbReference>
<dbReference type="SUPFAM" id="SSF118116">
    <property type="entry name" value="DNA mismatch repair protein MutL"/>
    <property type="match status" value="1"/>
</dbReference>
<dbReference type="InterPro" id="IPR042121">
    <property type="entry name" value="MutL_C_regsub"/>
</dbReference>
<evidence type="ECO:0000313" key="8">
    <source>
        <dbReference type="Proteomes" id="UP000671862"/>
    </source>
</evidence>
<feature type="domain" description="DNA mismatch repair protein S5" evidence="6">
    <location>
        <begin position="200"/>
        <end position="316"/>
    </location>
</feature>
<dbReference type="InterPro" id="IPR038973">
    <property type="entry name" value="MutL/Mlh/Pms-like"/>
</dbReference>
<gene>
    <name evidence="4 7" type="primary">mutL</name>
    <name evidence="7" type="ORF">JYK00_04760</name>
</gene>
<reference evidence="7 8" key="1">
    <citation type="submission" date="2021-03" db="EMBL/GenBank/DDBJ databases">
        <title>Thermosipho ferrireducens sp.nov., an anaerobic thermophilic iron-reducing bacterium isolated from a deep-sea hydrothermal sulfide deposits.</title>
        <authorList>
            <person name="Zeng X."/>
            <person name="Chen Y."/>
            <person name="Shao Z."/>
        </authorList>
    </citation>
    <scope>NUCLEOTIDE SEQUENCE [LARGE SCALE GENOMIC DNA]</scope>
    <source>
        <strain evidence="7 8">JL129W03</strain>
    </source>
</reference>